<dbReference type="PANTHER" id="PTHR11070">
    <property type="entry name" value="UVRD / RECB / PCRA DNA HELICASE FAMILY MEMBER"/>
    <property type="match status" value="1"/>
</dbReference>
<dbReference type="Pfam" id="PF13361">
    <property type="entry name" value="UvrD_C"/>
    <property type="match status" value="1"/>
</dbReference>
<dbReference type="InterPro" id="IPR014017">
    <property type="entry name" value="DNA_helicase_UvrD-like_C"/>
</dbReference>
<evidence type="ECO:0000259" key="13">
    <source>
        <dbReference type="PROSITE" id="PS51198"/>
    </source>
</evidence>
<accession>A0A5R9H1J7</accession>
<dbReference type="GO" id="GO:0005524">
    <property type="term" value="F:ATP binding"/>
    <property type="evidence" value="ECO:0007669"/>
    <property type="project" value="UniProtKB-UniRule"/>
</dbReference>
<dbReference type="PANTHER" id="PTHR11070:SF2">
    <property type="entry name" value="ATP-DEPENDENT DNA HELICASE SRS2"/>
    <property type="match status" value="1"/>
</dbReference>
<comment type="catalytic activity">
    <reaction evidence="11">
        <text>ATP + H2O = ADP + phosphate + H(+)</text>
        <dbReference type="Rhea" id="RHEA:13065"/>
        <dbReference type="ChEBI" id="CHEBI:15377"/>
        <dbReference type="ChEBI" id="CHEBI:15378"/>
        <dbReference type="ChEBI" id="CHEBI:30616"/>
        <dbReference type="ChEBI" id="CHEBI:43474"/>
        <dbReference type="ChEBI" id="CHEBI:456216"/>
        <dbReference type="EC" id="5.6.2.4"/>
    </reaction>
</comment>
<dbReference type="CDD" id="cd17932">
    <property type="entry name" value="DEXQc_UvrD"/>
    <property type="match status" value="1"/>
</dbReference>
<dbReference type="AlphaFoldDB" id="A0A5R9H1J7"/>
<sequence length="697" mass="77668">MSELNQAQQAAAEAGNGPQLILAGAGSGKTRTIVHRIGHLIAARGVAPHRILAVTFTNKAAAELKSRLSQLIGDDGGGVVSGTFHSISLRMLRRYADALGFPRTFQVIDADDQKALVKRLLKQANIATDRLHPSYLLGWIEHCKHAGQTPESAPACHWNGTDVRALYATYQQQLREHERMDFSDLILNCVLLMREHPGVSEALRRRFDHVLVDEYQDTNPVQHEWLTLMCADHHNLTVVGDDDQSIYGWRGADVRHILDFERIWSGASVHRLEENYRSSGAILNLANAIIKKNEDRHDKCLRATREYGSLPQWNICNDEYDEARKITAELINWRSAGYAWHEMAVLYRSNRQSLALEQVLREAALPYRIVGGVGFFERLEIKDALAYWALLNRCGDTLQLLRICNKPKRGIGNKGEEQLAAQLAASGLRASDWLDLLAEGKATGAAGKLAPLAKLISSLRQDVDQIPDRGLMQLLQASGYLDSLQSMGELEAATRIDNIRTLQSYIELTMEQELTPVEFMDRAALLQSSEEMQQDNDDTITLMSLHRAKGLEFDCVVLPGVEEGLLPHQRSLDDGEAGIAEERRLLYVGITRARRQLKLTTARVRRLFGEMHYPQPSRFIRDLPADILQPDTPVMPQTTAIPAAGGVQIGSNVLHPSFGEGVILASEGTGDATRITVQFRKSGLKRLMLKYAALQIV</sequence>
<evidence type="ECO:0000256" key="6">
    <source>
        <dbReference type="ARBA" id="ARBA00023125"/>
    </source>
</evidence>
<keyword evidence="3 12" id="KW-0378">Hydrolase</keyword>
<dbReference type="GO" id="GO:0000725">
    <property type="term" value="P:recombinational repair"/>
    <property type="evidence" value="ECO:0007669"/>
    <property type="project" value="TreeGrafter"/>
</dbReference>
<keyword evidence="2 12" id="KW-0547">Nucleotide-binding</keyword>
<evidence type="ECO:0000256" key="3">
    <source>
        <dbReference type="ARBA" id="ARBA00022801"/>
    </source>
</evidence>
<dbReference type="EC" id="5.6.2.4" evidence="9"/>
<dbReference type="InterPro" id="IPR000212">
    <property type="entry name" value="DNA_helicase_UvrD/REP"/>
</dbReference>
<dbReference type="RefSeq" id="WP_138238343.1">
    <property type="nucleotide sequence ID" value="NZ_VBRY01000002.1"/>
</dbReference>
<dbReference type="GO" id="GO:0016887">
    <property type="term" value="F:ATP hydrolysis activity"/>
    <property type="evidence" value="ECO:0007669"/>
    <property type="project" value="RHEA"/>
</dbReference>
<feature type="binding site" evidence="12">
    <location>
        <begin position="23"/>
        <end position="30"/>
    </location>
    <ligand>
        <name>ATP</name>
        <dbReference type="ChEBI" id="CHEBI:30616"/>
    </ligand>
</feature>
<dbReference type="GO" id="GO:0043138">
    <property type="term" value="F:3'-5' DNA helicase activity"/>
    <property type="evidence" value="ECO:0007669"/>
    <property type="project" value="UniProtKB-EC"/>
</dbReference>
<evidence type="ECO:0000313" key="15">
    <source>
        <dbReference type="EMBL" id="TLS68724.1"/>
    </source>
</evidence>
<gene>
    <name evidence="15" type="ORF">FEF65_03235</name>
</gene>
<evidence type="ECO:0000256" key="8">
    <source>
        <dbReference type="ARBA" id="ARBA00034617"/>
    </source>
</evidence>
<proteinExistence type="inferred from homology"/>
<name>A0A5R9H1J7_9PROT</name>
<reference evidence="15 16" key="1">
    <citation type="journal article" date="2019" name="Appl. Environ. Microbiol.">
        <title>Environmental Evidence and Genomic Insight of Iron-oxidizing Bacteria Preference Towards More Corrosion Resistant Stainless Steel at Higher Salinities.</title>
        <authorList>
            <person name="Garrison C.E."/>
            <person name="Price K.A."/>
            <person name="Field E.K."/>
        </authorList>
    </citation>
    <scope>NUCLEOTIDE SEQUENCE [LARGE SCALE GENOMIC DNA]</scope>
    <source>
        <strain evidence="15 16">P3</strain>
    </source>
</reference>
<keyword evidence="16" id="KW-1185">Reference proteome</keyword>
<protein>
    <recommendedName>
        <fullName evidence="9">DNA 3'-5' helicase</fullName>
        <ecNumber evidence="9">5.6.2.4</ecNumber>
    </recommendedName>
    <alternativeName>
        <fullName evidence="10">DNA 3'-5' helicase II</fullName>
    </alternativeName>
</protein>
<keyword evidence="5 12" id="KW-0067">ATP-binding</keyword>
<evidence type="ECO:0000256" key="2">
    <source>
        <dbReference type="ARBA" id="ARBA00022741"/>
    </source>
</evidence>
<dbReference type="Proteomes" id="UP000306585">
    <property type="component" value="Unassembled WGS sequence"/>
</dbReference>
<evidence type="ECO:0000256" key="7">
    <source>
        <dbReference type="ARBA" id="ARBA00023235"/>
    </source>
</evidence>
<feature type="domain" description="UvrD-like helicase C-terminal" evidence="14">
    <location>
        <begin position="280"/>
        <end position="550"/>
    </location>
</feature>
<evidence type="ECO:0000256" key="5">
    <source>
        <dbReference type="ARBA" id="ARBA00022840"/>
    </source>
</evidence>
<evidence type="ECO:0000313" key="16">
    <source>
        <dbReference type="Proteomes" id="UP000306585"/>
    </source>
</evidence>
<keyword evidence="6" id="KW-0238">DNA-binding</keyword>
<comment type="caution">
    <text evidence="15">The sequence shown here is derived from an EMBL/GenBank/DDBJ whole genome shotgun (WGS) entry which is preliminary data.</text>
</comment>
<evidence type="ECO:0000259" key="14">
    <source>
        <dbReference type="PROSITE" id="PS51217"/>
    </source>
</evidence>
<evidence type="ECO:0000256" key="12">
    <source>
        <dbReference type="PROSITE-ProRule" id="PRU00560"/>
    </source>
</evidence>
<dbReference type="InterPro" id="IPR013986">
    <property type="entry name" value="DExx_box_DNA_helicase_dom_sf"/>
</dbReference>
<dbReference type="SUPFAM" id="SSF52540">
    <property type="entry name" value="P-loop containing nucleoside triphosphate hydrolases"/>
    <property type="match status" value="1"/>
</dbReference>
<evidence type="ECO:0000256" key="1">
    <source>
        <dbReference type="ARBA" id="ARBA00009922"/>
    </source>
</evidence>
<dbReference type="InterPro" id="IPR014016">
    <property type="entry name" value="UvrD-like_ATP-bd"/>
</dbReference>
<dbReference type="PROSITE" id="PS51198">
    <property type="entry name" value="UVRD_HELICASE_ATP_BIND"/>
    <property type="match status" value="1"/>
</dbReference>
<dbReference type="Gene3D" id="1.10.10.160">
    <property type="match status" value="1"/>
</dbReference>
<dbReference type="PROSITE" id="PS51217">
    <property type="entry name" value="UVRD_HELICASE_CTER"/>
    <property type="match status" value="1"/>
</dbReference>
<evidence type="ECO:0000256" key="9">
    <source>
        <dbReference type="ARBA" id="ARBA00034808"/>
    </source>
</evidence>
<organism evidence="15 16">
    <name type="scientific">Mariprofundus erugo</name>
    <dbReference type="NCBI Taxonomy" id="2528639"/>
    <lineage>
        <taxon>Bacteria</taxon>
        <taxon>Pseudomonadati</taxon>
        <taxon>Pseudomonadota</taxon>
        <taxon>Candidatius Mariprofundia</taxon>
        <taxon>Mariprofundales</taxon>
        <taxon>Mariprofundaceae</taxon>
        <taxon>Mariprofundus</taxon>
    </lineage>
</organism>
<evidence type="ECO:0000256" key="10">
    <source>
        <dbReference type="ARBA" id="ARBA00034923"/>
    </source>
</evidence>
<feature type="domain" description="UvrD-like helicase ATP-binding" evidence="13">
    <location>
        <begin position="2"/>
        <end position="279"/>
    </location>
</feature>
<dbReference type="EMBL" id="VBRY01000002">
    <property type="protein sequence ID" value="TLS68724.1"/>
    <property type="molecule type" value="Genomic_DNA"/>
</dbReference>
<comment type="similarity">
    <text evidence="1">Belongs to the helicase family. UvrD subfamily.</text>
</comment>
<dbReference type="Pfam" id="PF21196">
    <property type="entry name" value="PcrA_UvrD_tudor"/>
    <property type="match status" value="1"/>
</dbReference>
<dbReference type="Gene3D" id="1.10.486.10">
    <property type="entry name" value="PCRA, domain 4"/>
    <property type="match status" value="1"/>
</dbReference>
<dbReference type="CDD" id="cd18807">
    <property type="entry name" value="SF1_C_UvrD"/>
    <property type="match status" value="1"/>
</dbReference>
<comment type="catalytic activity">
    <reaction evidence="8">
        <text>Couples ATP hydrolysis with the unwinding of duplex DNA by translocating in the 3'-5' direction.</text>
        <dbReference type="EC" id="5.6.2.4"/>
    </reaction>
</comment>
<evidence type="ECO:0000256" key="11">
    <source>
        <dbReference type="ARBA" id="ARBA00048988"/>
    </source>
</evidence>
<evidence type="ECO:0000256" key="4">
    <source>
        <dbReference type="ARBA" id="ARBA00022806"/>
    </source>
</evidence>
<keyword evidence="7" id="KW-0413">Isomerase</keyword>
<dbReference type="InterPro" id="IPR027417">
    <property type="entry name" value="P-loop_NTPase"/>
</dbReference>
<dbReference type="Pfam" id="PF00580">
    <property type="entry name" value="UvrD-helicase"/>
    <property type="match status" value="1"/>
</dbReference>
<dbReference type="GO" id="GO:0003677">
    <property type="term" value="F:DNA binding"/>
    <property type="evidence" value="ECO:0007669"/>
    <property type="project" value="UniProtKB-KW"/>
</dbReference>
<dbReference type="Gene3D" id="3.40.50.300">
    <property type="entry name" value="P-loop containing nucleotide triphosphate hydrolases"/>
    <property type="match status" value="2"/>
</dbReference>
<keyword evidence="4 12" id="KW-0347">Helicase</keyword>
<dbReference type="GO" id="GO:0005829">
    <property type="term" value="C:cytosol"/>
    <property type="evidence" value="ECO:0007669"/>
    <property type="project" value="TreeGrafter"/>
</dbReference>